<dbReference type="EMBL" id="LFMW01000012">
    <property type="protein sequence ID" value="KMT53883.1"/>
    <property type="molecule type" value="Genomic_DNA"/>
</dbReference>
<dbReference type="Proteomes" id="UP000037551">
    <property type="component" value="Unassembled WGS sequence"/>
</dbReference>
<protein>
    <submittedName>
        <fullName evidence="1">Uncharacterized protein</fullName>
    </submittedName>
</protein>
<gene>
    <name evidence="1" type="ORF">ACR52_17200</name>
</gene>
<organism evidence="1 2">
    <name type="scientific">Pseudomonas fildesensis</name>
    <dbReference type="NCBI Taxonomy" id="1674920"/>
    <lineage>
        <taxon>Bacteria</taxon>
        <taxon>Pseudomonadati</taxon>
        <taxon>Pseudomonadota</taxon>
        <taxon>Gammaproteobacteria</taxon>
        <taxon>Pseudomonadales</taxon>
        <taxon>Pseudomonadaceae</taxon>
        <taxon>Pseudomonas</taxon>
    </lineage>
</organism>
<dbReference type="SUPFAM" id="SSF58104">
    <property type="entry name" value="Methyl-accepting chemotaxis protein (MCP) signaling domain"/>
    <property type="match status" value="1"/>
</dbReference>
<dbReference type="PATRIC" id="fig|1674920.3.peg.1821"/>
<sequence length="68" mass="7717">MSYDTSSEFEFGLQGTVLRASDNSLRTMRYRAEQIESQLHRMFCTPAFARIADQTNLLALNAAIETAR</sequence>
<evidence type="ECO:0000313" key="1">
    <source>
        <dbReference type="EMBL" id="KMT53883.1"/>
    </source>
</evidence>
<name>A0A0J8FZP9_9PSED</name>
<dbReference type="RefSeq" id="WP_048726701.1">
    <property type="nucleotide sequence ID" value="NZ_LFMW01000012.1"/>
</dbReference>
<proteinExistence type="predicted"/>
<keyword evidence="2" id="KW-1185">Reference proteome</keyword>
<evidence type="ECO:0000313" key="2">
    <source>
        <dbReference type="Proteomes" id="UP000037551"/>
    </source>
</evidence>
<dbReference type="AlphaFoldDB" id="A0A0J8FZP9"/>
<dbReference type="Gene3D" id="1.10.287.950">
    <property type="entry name" value="Methyl-accepting chemotaxis protein"/>
    <property type="match status" value="1"/>
</dbReference>
<reference evidence="1 2" key="1">
    <citation type="submission" date="2015-06" db="EMBL/GenBank/DDBJ databases">
        <title>Draft genome sequence of an Antarctic Pseudomonas sp. strain KG01 with full potential for biotechnological applications.</title>
        <authorList>
            <person name="Pavlov M.S."/>
            <person name="Lira F."/>
            <person name="Martinez J.L."/>
            <person name="Marshall S.H."/>
        </authorList>
    </citation>
    <scope>NUCLEOTIDE SEQUENCE [LARGE SCALE GENOMIC DNA]</scope>
    <source>
        <strain evidence="1 2">KG01</strain>
    </source>
</reference>
<comment type="caution">
    <text evidence="1">The sequence shown here is derived from an EMBL/GenBank/DDBJ whole genome shotgun (WGS) entry which is preliminary data.</text>
</comment>
<accession>A0A0J8FZP9</accession>
<dbReference type="STRING" id="1674920.ACR52_17200"/>